<accession>A0A8X7C1Y6</accession>
<evidence type="ECO:0000313" key="2">
    <source>
        <dbReference type="Proteomes" id="UP000886998"/>
    </source>
</evidence>
<proteinExistence type="predicted"/>
<dbReference type="Proteomes" id="UP000886998">
    <property type="component" value="Unassembled WGS sequence"/>
</dbReference>
<dbReference type="EMBL" id="BMAV01007191">
    <property type="protein sequence ID" value="GFY49864.1"/>
    <property type="molecule type" value="Genomic_DNA"/>
</dbReference>
<sequence length="130" mass="15010">MPSGPQETSKDSNLRRLVLTLEVRRDFLIRDPSPSSLLDAVFVMDEIRQFFSLIQEGYRDIRIVRENIKASEELWNASYSIATQSIINTTICLEIFSKNCRMYLHSCSLQDFQLPGIYSIRMSLAISKLD</sequence>
<comment type="caution">
    <text evidence="1">The sequence shown here is derived from an EMBL/GenBank/DDBJ whole genome shotgun (WGS) entry which is preliminary data.</text>
</comment>
<reference evidence="1" key="1">
    <citation type="submission" date="2020-08" db="EMBL/GenBank/DDBJ databases">
        <title>Multicomponent nature underlies the extraordinary mechanical properties of spider dragline silk.</title>
        <authorList>
            <person name="Kono N."/>
            <person name="Nakamura H."/>
            <person name="Mori M."/>
            <person name="Yoshida Y."/>
            <person name="Ohtoshi R."/>
            <person name="Malay A.D."/>
            <person name="Moran D.A.P."/>
            <person name="Tomita M."/>
            <person name="Numata K."/>
            <person name="Arakawa K."/>
        </authorList>
    </citation>
    <scope>NUCLEOTIDE SEQUENCE</scope>
</reference>
<evidence type="ECO:0000313" key="1">
    <source>
        <dbReference type="EMBL" id="GFY49864.1"/>
    </source>
</evidence>
<dbReference type="AlphaFoldDB" id="A0A8X7C1Y6"/>
<keyword evidence="2" id="KW-1185">Reference proteome</keyword>
<gene>
    <name evidence="1" type="ORF">TNIN_274031</name>
</gene>
<protein>
    <submittedName>
        <fullName evidence="1">Uncharacterized protein</fullName>
    </submittedName>
</protein>
<organism evidence="1 2">
    <name type="scientific">Trichonephila inaurata madagascariensis</name>
    <dbReference type="NCBI Taxonomy" id="2747483"/>
    <lineage>
        <taxon>Eukaryota</taxon>
        <taxon>Metazoa</taxon>
        <taxon>Ecdysozoa</taxon>
        <taxon>Arthropoda</taxon>
        <taxon>Chelicerata</taxon>
        <taxon>Arachnida</taxon>
        <taxon>Araneae</taxon>
        <taxon>Araneomorphae</taxon>
        <taxon>Entelegynae</taxon>
        <taxon>Araneoidea</taxon>
        <taxon>Nephilidae</taxon>
        <taxon>Trichonephila</taxon>
        <taxon>Trichonephila inaurata</taxon>
    </lineage>
</organism>
<name>A0A8X7C1Y6_9ARAC</name>